<dbReference type="SMART" id="SM00364">
    <property type="entry name" value="LRR_BAC"/>
    <property type="match status" value="8"/>
</dbReference>
<gene>
    <name evidence="5" type="ORF">HU737_005780</name>
    <name evidence="4" type="ORF">HU737_21445</name>
</gene>
<name>A0A923G377_9PSED</name>
<reference evidence="5" key="3">
    <citation type="submission" date="2021-06" db="EMBL/GenBank/DDBJ databases">
        <title>Updating the genus Pseudomonas: Description of 43 new species and partition of the Pseudomonas putida group.</title>
        <authorList>
            <person name="Girard L."/>
            <person name="Lood C."/>
            <person name="Vandamme P."/>
            <person name="Rokni-Zadeh H."/>
            <person name="Van Noort V."/>
            <person name="Hofte M."/>
            <person name="Lavigne R."/>
            <person name="De Mot R."/>
        </authorList>
    </citation>
    <scope>NUCLEOTIDE SEQUENCE</scope>
    <source>
        <strain evidence="5">SWRI10</strain>
    </source>
</reference>
<dbReference type="PROSITE" id="PS51450">
    <property type="entry name" value="LRR"/>
    <property type="match status" value="6"/>
</dbReference>
<evidence type="ECO:0000313" key="4">
    <source>
        <dbReference type="EMBL" id="MBC3443266.1"/>
    </source>
</evidence>
<dbReference type="SMART" id="SM00365">
    <property type="entry name" value="LRR_SD22"/>
    <property type="match status" value="6"/>
</dbReference>
<dbReference type="EMBL" id="JABWRE020000001">
    <property type="protein sequence ID" value="MBV4535485.1"/>
    <property type="molecule type" value="Genomic_DNA"/>
</dbReference>
<dbReference type="GO" id="GO:0005737">
    <property type="term" value="C:cytoplasm"/>
    <property type="evidence" value="ECO:0007669"/>
    <property type="project" value="TreeGrafter"/>
</dbReference>
<dbReference type="RefSeq" id="WP_186556775.1">
    <property type="nucleotide sequence ID" value="NZ_JABWRE020000001.1"/>
</dbReference>
<reference evidence="4" key="2">
    <citation type="submission" date="2020-07" db="EMBL/GenBank/DDBJ databases">
        <authorList>
            <person name="Lood C."/>
            <person name="Girard L."/>
        </authorList>
    </citation>
    <scope>NUCLEOTIDE SEQUENCE</scope>
    <source>
        <strain evidence="4">SWRI10</strain>
    </source>
</reference>
<dbReference type="Proteomes" id="UP000599879">
    <property type="component" value="Unassembled WGS sequence"/>
</dbReference>
<keyword evidence="2" id="KW-0677">Repeat</keyword>
<dbReference type="PANTHER" id="PTHR48051">
    <property type="match status" value="1"/>
</dbReference>
<feature type="domain" description="Dermonecrotic toxin N-terminal" evidence="3">
    <location>
        <begin position="53"/>
        <end position="311"/>
    </location>
</feature>
<dbReference type="Pfam" id="PF12799">
    <property type="entry name" value="LRR_4"/>
    <property type="match status" value="1"/>
</dbReference>
<dbReference type="Pfam" id="PF13855">
    <property type="entry name" value="LRR_8"/>
    <property type="match status" value="1"/>
</dbReference>
<dbReference type="EMBL" id="JABWRE010000021">
    <property type="protein sequence ID" value="MBC3443266.1"/>
    <property type="molecule type" value="Genomic_DNA"/>
</dbReference>
<keyword evidence="1" id="KW-0433">Leucine-rich repeat</keyword>
<dbReference type="FunFam" id="3.80.10.10:FF:001164">
    <property type="entry name" value="GH01279p"/>
    <property type="match status" value="1"/>
</dbReference>
<comment type="caution">
    <text evidence="4">The sequence shown here is derived from an EMBL/GenBank/DDBJ whole genome shotgun (WGS) entry which is preliminary data.</text>
</comment>
<protein>
    <submittedName>
        <fullName evidence="4">Leucine-rich repeat domain-containing protein</fullName>
    </submittedName>
</protein>
<proteinExistence type="predicted"/>
<dbReference type="InterPro" id="IPR046673">
    <property type="entry name" value="ToxA_N"/>
</dbReference>
<evidence type="ECO:0000313" key="5">
    <source>
        <dbReference type="EMBL" id="MBV4535485.1"/>
    </source>
</evidence>
<dbReference type="Pfam" id="PF20178">
    <property type="entry name" value="ToxA_N"/>
    <property type="match status" value="1"/>
</dbReference>
<evidence type="ECO:0000256" key="2">
    <source>
        <dbReference type="ARBA" id="ARBA00022737"/>
    </source>
</evidence>
<evidence type="ECO:0000256" key="1">
    <source>
        <dbReference type="ARBA" id="ARBA00022614"/>
    </source>
</evidence>
<evidence type="ECO:0000259" key="3">
    <source>
        <dbReference type="Pfam" id="PF20178"/>
    </source>
</evidence>
<dbReference type="InterPro" id="IPR025875">
    <property type="entry name" value="Leu-rich_rpt_4"/>
</dbReference>
<dbReference type="PANTHER" id="PTHR48051:SF1">
    <property type="entry name" value="RAS SUPPRESSOR PROTEIN 1"/>
    <property type="match status" value="1"/>
</dbReference>
<accession>A0A923G377</accession>
<dbReference type="InterPro" id="IPR003591">
    <property type="entry name" value="Leu-rich_rpt_typical-subtyp"/>
</dbReference>
<sequence length="1358" mass="148016">MTAALFRQDSVDALIASRLPAWLTDSSAEHIGRLRSSLNQQQRSQHQLAALFAKITPLDTFAERALANGLQAQFQLSIDVRQAKLRRTSSAIIASVAPGGLGRTVQETREISLLAAALHNFAASETAPSGGLETAVLVDADDEALPLSVQSFMALCGSLDIGAQYQQHLRSVLPATGAAGKKIEALLEEGARASLDAAVRLAALRGDIDQRSYFQFLPVMAKAPVVAADASRLLPFDLRVLGKRVRGAVAFEVRRGGLATAPLEGVVAWIPDDPQGALSRYRTWDELFSDLGRRLQSPGYRAFFQRFISERDRVAFSSALAPLLSANTAAAIELDGRYFSIGTPLFAHLRKVRIDTLLDDAQVLATPSAEVDSAQRDRRLSDYASAGLDVLGLASLFIPALGLPLLGITALQIAEHVYEGYADWRLGDRQGALNHVLGVAENLALGTAVAAVGVAAGRLIERSAYVDGLIPIQTATGALKLISADLPGYALGDLGLQVGERSAVAGQLRLRTPSATYQVLERAPGAELRIQHPTNPHAYMPLLEDNGEGGWRHELETPQEWQGAALLLRRLGSRWAELDEQSAERIMHITGFDEDRLRRLHLDHAPAPARLHDALQAYQLREQQPGLIGVAFAQQFSALQVPSTPAQQLLRQHFSSLSARAAQQIVSQASAEMVEQMLASQRVPLALASEARWLIRDYRLDRACAGFYQASAINADGQRLALGLIADWAPWSSAVRIELRDLTSTGALLAEAGPAMAAQVRLIVKTAEGYQALAATGALLTTAAPSDSLFTALWLHLDEAQKQLMGGAGRSAQQLAEALAVRASTRREQVAQLLGMAPIEGNVRAPVRLGDGRLGYPLSGGQPDRRLTGSVLTTEDQTARRSIHAGLRQLFPHWHAADVTWMAHQLAQRPARTVWTAFSELSSQVRGLRSSLWRWYVQATGATYTSRQRVGRLLAQAWQPHDFGPGGISSLRIEGERVGTLPTLPANVHFAHIRNLSLSNIGLSTLEQAFLARFSNLTSLLLGGNSLTTVPDLASFTRLTRLDLQRNQLSQVRGLGQLTQLTQLRLNDNQLSELPGLENLRRLSRLDLQDNRLTGVPGLENLGLLIQLDLSGNRLTALSGQLERLTGVQFLNLGRNQLTAVPQGIERMVGLNQLNLASNQLTELPDSLGQLAGLLHLHLGGNRLSVVPVALGNLTQLRILNLASNQLTEIPLGLERLRQMTELYLGNNQIVIDLAGGQRLEAFSRLQMLSLNRNPIGMIAPLRNLDHLRHLALRETGLTEFPLAFLQAHPQLHVDIAGNLIVELSEQALQWVHQHPHRVNLANNPLDEEAMARWRAAQMRIDTLRRQGRSVSWEQERL</sequence>
<dbReference type="InterPro" id="IPR032675">
    <property type="entry name" value="LRR_dom_sf"/>
</dbReference>
<dbReference type="InterPro" id="IPR050216">
    <property type="entry name" value="LRR_domain-containing"/>
</dbReference>
<dbReference type="InterPro" id="IPR001611">
    <property type="entry name" value="Leu-rich_rpt"/>
</dbReference>
<organism evidence="4">
    <name type="scientific">Pseudomonas urmiensis</name>
    <dbReference type="NCBI Taxonomy" id="2745493"/>
    <lineage>
        <taxon>Bacteria</taxon>
        <taxon>Pseudomonadati</taxon>
        <taxon>Pseudomonadota</taxon>
        <taxon>Gammaproteobacteria</taxon>
        <taxon>Pseudomonadales</taxon>
        <taxon>Pseudomonadaceae</taxon>
        <taxon>Pseudomonas</taxon>
    </lineage>
</organism>
<dbReference type="GO" id="GO:0009274">
    <property type="term" value="C:peptidoglycan-based cell wall"/>
    <property type="evidence" value="ECO:0007669"/>
    <property type="project" value="UniProtKB-ARBA"/>
</dbReference>
<reference evidence="4" key="1">
    <citation type="journal article" date="2020" name="Microorganisms">
        <title>Reliable Identification of Environmental Pseudomonas Isolates Using the rpoD Gene.</title>
        <authorList>
            <consortium name="The Broad Institute Genome Sequencing Platform"/>
            <person name="Girard L."/>
            <person name="Lood C."/>
            <person name="Rokni-Zadeh H."/>
            <person name="van Noort V."/>
            <person name="Lavigne R."/>
            <person name="De Mot R."/>
        </authorList>
    </citation>
    <scope>NUCLEOTIDE SEQUENCE</scope>
    <source>
        <strain evidence="4">SWRI10</strain>
    </source>
</reference>
<dbReference type="Gene3D" id="3.80.10.10">
    <property type="entry name" value="Ribonuclease Inhibitor"/>
    <property type="match status" value="1"/>
</dbReference>
<dbReference type="SMART" id="SM00369">
    <property type="entry name" value="LRR_TYP"/>
    <property type="match status" value="9"/>
</dbReference>
<dbReference type="SUPFAM" id="SSF52058">
    <property type="entry name" value="L domain-like"/>
    <property type="match status" value="1"/>
</dbReference>